<proteinExistence type="predicted"/>
<sequence>MQLNLWLRIISFSKVGVKKFLHMLVICIIDFVYTVESSVNLCKRPTNSSITRHALCQIQTLMYIFPLPTQSSITSPLHVS</sequence>
<dbReference type="EMBL" id="CM004475">
    <property type="protein sequence ID" value="OCT77658.1"/>
    <property type="molecule type" value="Genomic_DNA"/>
</dbReference>
<feature type="transmembrane region" description="Helical" evidence="1">
    <location>
        <begin position="20"/>
        <end position="42"/>
    </location>
</feature>
<reference evidence="3" key="1">
    <citation type="journal article" date="2016" name="Nature">
        <title>Genome evolution in the allotetraploid frog Xenopus laevis.</title>
        <authorList>
            <person name="Session A.M."/>
            <person name="Uno Y."/>
            <person name="Kwon T."/>
            <person name="Chapman J.A."/>
            <person name="Toyoda A."/>
            <person name="Takahashi S."/>
            <person name="Fukui A."/>
            <person name="Hikosaka A."/>
            <person name="Suzuki A."/>
            <person name="Kondo M."/>
            <person name="van Heeringen S.J."/>
            <person name="Quigley I."/>
            <person name="Heinz S."/>
            <person name="Ogino H."/>
            <person name="Ochi H."/>
            <person name="Hellsten U."/>
            <person name="Lyons J.B."/>
            <person name="Simakov O."/>
            <person name="Putnam N."/>
            <person name="Stites J."/>
            <person name="Kuroki Y."/>
            <person name="Tanaka T."/>
            <person name="Michiue T."/>
            <person name="Watanabe M."/>
            <person name="Bogdanovic O."/>
            <person name="Lister R."/>
            <person name="Georgiou G."/>
            <person name="Paranjpe S.S."/>
            <person name="van Kruijsbergen I."/>
            <person name="Shu S."/>
            <person name="Carlson J."/>
            <person name="Kinoshita T."/>
            <person name="Ohta Y."/>
            <person name="Mawaribuchi S."/>
            <person name="Jenkins J."/>
            <person name="Grimwood J."/>
            <person name="Schmutz J."/>
            <person name="Mitros T."/>
            <person name="Mozaffari S.V."/>
            <person name="Suzuki Y."/>
            <person name="Haramoto Y."/>
            <person name="Yamamoto T.S."/>
            <person name="Takagi C."/>
            <person name="Heald R."/>
            <person name="Miller K."/>
            <person name="Haudenschild C."/>
            <person name="Kitzman J."/>
            <person name="Nakayama T."/>
            <person name="Izutsu Y."/>
            <person name="Robert J."/>
            <person name="Fortriede J."/>
            <person name="Burns K."/>
            <person name="Lotay V."/>
            <person name="Karimi K."/>
            <person name="Yasuoka Y."/>
            <person name="Dichmann D.S."/>
            <person name="Flajnik M.F."/>
            <person name="Houston D.W."/>
            <person name="Shendure J."/>
            <person name="DuPasquier L."/>
            <person name="Vize P.D."/>
            <person name="Zorn A.M."/>
            <person name="Ito M."/>
            <person name="Marcotte E.M."/>
            <person name="Wallingford J.B."/>
            <person name="Ito Y."/>
            <person name="Asashima M."/>
            <person name="Ueno N."/>
            <person name="Matsuda Y."/>
            <person name="Veenstra G.J."/>
            <person name="Fujiyama A."/>
            <person name="Harland R.M."/>
            <person name="Taira M."/>
            <person name="Rokhsar D.S."/>
        </authorList>
    </citation>
    <scope>NUCLEOTIDE SEQUENCE [LARGE SCALE GENOMIC DNA]</scope>
    <source>
        <strain evidence="3">J</strain>
    </source>
</reference>
<gene>
    <name evidence="2" type="ORF">XELAEV_18028750mg</name>
</gene>
<keyword evidence="1" id="KW-0472">Membrane</keyword>
<name>A0A974HH54_XENLA</name>
<keyword evidence="1" id="KW-1133">Transmembrane helix</keyword>
<accession>A0A974HH54</accession>
<evidence type="ECO:0000313" key="3">
    <source>
        <dbReference type="Proteomes" id="UP000694892"/>
    </source>
</evidence>
<protein>
    <submittedName>
        <fullName evidence="2">Uncharacterized protein</fullName>
    </submittedName>
</protein>
<dbReference type="Proteomes" id="UP000694892">
    <property type="component" value="Chromosome 5S"/>
</dbReference>
<evidence type="ECO:0000256" key="1">
    <source>
        <dbReference type="SAM" id="Phobius"/>
    </source>
</evidence>
<evidence type="ECO:0000313" key="2">
    <source>
        <dbReference type="EMBL" id="OCT77658.1"/>
    </source>
</evidence>
<dbReference type="AlphaFoldDB" id="A0A974HH54"/>
<organism evidence="2 3">
    <name type="scientific">Xenopus laevis</name>
    <name type="common">African clawed frog</name>
    <dbReference type="NCBI Taxonomy" id="8355"/>
    <lineage>
        <taxon>Eukaryota</taxon>
        <taxon>Metazoa</taxon>
        <taxon>Chordata</taxon>
        <taxon>Craniata</taxon>
        <taxon>Vertebrata</taxon>
        <taxon>Euteleostomi</taxon>
        <taxon>Amphibia</taxon>
        <taxon>Batrachia</taxon>
        <taxon>Anura</taxon>
        <taxon>Pipoidea</taxon>
        <taxon>Pipidae</taxon>
        <taxon>Xenopodinae</taxon>
        <taxon>Xenopus</taxon>
        <taxon>Xenopus</taxon>
    </lineage>
</organism>
<keyword evidence="1" id="KW-0812">Transmembrane</keyword>